<gene>
    <name evidence="3" type="ORF">AB205_0133630</name>
</gene>
<evidence type="ECO:0000313" key="4">
    <source>
        <dbReference type="Proteomes" id="UP000228934"/>
    </source>
</evidence>
<evidence type="ECO:0000256" key="1">
    <source>
        <dbReference type="SAM" id="MobiDB-lite"/>
    </source>
</evidence>
<dbReference type="OrthoDB" id="9410218at2759"/>
<proteinExistence type="predicted"/>
<name>A0A2G9S9X4_AQUCT</name>
<organism evidence="3 4">
    <name type="scientific">Aquarana catesbeiana</name>
    <name type="common">American bullfrog</name>
    <name type="synonym">Rana catesbeiana</name>
    <dbReference type="NCBI Taxonomy" id="8400"/>
    <lineage>
        <taxon>Eukaryota</taxon>
        <taxon>Metazoa</taxon>
        <taxon>Chordata</taxon>
        <taxon>Craniata</taxon>
        <taxon>Vertebrata</taxon>
        <taxon>Euteleostomi</taxon>
        <taxon>Amphibia</taxon>
        <taxon>Batrachia</taxon>
        <taxon>Anura</taxon>
        <taxon>Neobatrachia</taxon>
        <taxon>Ranoidea</taxon>
        <taxon>Ranidae</taxon>
        <taxon>Aquarana</taxon>
    </lineage>
</organism>
<feature type="region of interest" description="Disordered" evidence="1">
    <location>
        <begin position="1"/>
        <end position="22"/>
    </location>
</feature>
<sequence>MQRQIGVYFGPPQRKQAQDPGKMAHSRQFICIPSRRIVGHTRHSGPTPEDPRSAENSDFFPSVSLAVVLSLIFISVLSVLFQRNTGYIAINKLSDVNGRAVQFHPLLYRQPLLTQLMVGRLIKNWDEGTTVLAAAEDATQTLECFSINIMAILSNQVFIKQVGEHKPPEAIWNHHFTRIPKAFSVAVITRTKGGIPHGVILGPSSLVTGNFYVMEIKLQASGEQSTVLEDSLDIAIELLHHLYISKPIPDTFEVRNSTRQQLGVIKIKGDPYLESGLVC</sequence>
<keyword evidence="2" id="KW-1133">Transmembrane helix</keyword>
<keyword evidence="2" id="KW-0472">Membrane</keyword>
<reference evidence="4" key="1">
    <citation type="journal article" date="2017" name="Nat. Commun.">
        <title>The North American bullfrog draft genome provides insight into hormonal regulation of long noncoding RNA.</title>
        <authorList>
            <person name="Hammond S.A."/>
            <person name="Warren R.L."/>
            <person name="Vandervalk B.P."/>
            <person name="Kucuk E."/>
            <person name="Khan H."/>
            <person name="Gibb E.A."/>
            <person name="Pandoh P."/>
            <person name="Kirk H."/>
            <person name="Zhao Y."/>
            <person name="Jones M."/>
            <person name="Mungall A.J."/>
            <person name="Coope R."/>
            <person name="Pleasance S."/>
            <person name="Moore R.A."/>
            <person name="Holt R.A."/>
            <person name="Round J.M."/>
            <person name="Ohora S."/>
            <person name="Walle B.V."/>
            <person name="Veldhoen N."/>
            <person name="Helbing C.C."/>
            <person name="Birol I."/>
        </authorList>
    </citation>
    <scope>NUCLEOTIDE SEQUENCE [LARGE SCALE GENOMIC DNA]</scope>
</reference>
<evidence type="ECO:0000313" key="3">
    <source>
        <dbReference type="EMBL" id="PIO36978.1"/>
    </source>
</evidence>
<dbReference type="Proteomes" id="UP000228934">
    <property type="component" value="Unassembled WGS sequence"/>
</dbReference>
<dbReference type="AlphaFoldDB" id="A0A2G9S9X4"/>
<keyword evidence="4" id="KW-1185">Reference proteome</keyword>
<keyword evidence="2" id="KW-0812">Transmembrane</keyword>
<feature type="transmembrane region" description="Helical" evidence="2">
    <location>
        <begin position="59"/>
        <end position="81"/>
    </location>
</feature>
<accession>A0A2G9S9X4</accession>
<dbReference type="EMBL" id="KV925748">
    <property type="protein sequence ID" value="PIO36978.1"/>
    <property type="molecule type" value="Genomic_DNA"/>
</dbReference>
<protein>
    <submittedName>
        <fullName evidence="3">Uncharacterized protein</fullName>
    </submittedName>
</protein>
<evidence type="ECO:0000256" key="2">
    <source>
        <dbReference type="SAM" id="Phobius"/>
    </source>
</evidence>